<gene>
    <name evidence="1" type="ORF">HYPSUDRAFT_45582</name>
</gene>
<proteinExistence type="predicted"/>
<dbReference type="SUPFAM" id="SSF52047">
    <property type="entry name" value="RNI-like"/>
    <property type="match status" value="1"/>
</dbReference>
<dbReference type="Gene3D" id="3.80.10.10">
    <property type="entry name" value="Ribonuclease Inhibitor"/>
    <property type="match status" value="1"/>
</dbReference>
<dbReference type="AlphaFoldDB" id="A0A0D2NMZ6"/>
<protein>
    <recommendedName>
        <fullName evidence="3">F-box domain-containing protein</fullName>
    </recommendedName>
</protein>
<keyword evidence="2" id="KW-1185">Reference proteome</keyword>
<accession>A0A0D2NMZ6</accession>
<dbReference type="Proteomes" id="UP000054270">
    <property type="component" value="Unassembled WGS sequence"/>
</dbReference>
<organism evidence="1 2">
    <name type="scientific">Hypholoma sublateritium (strain FD-334 SS-4)</name>
    <dbReference type="NCBI Taxonomy" id="945553"/>
    <lineage>
        <taxon>Eukaryota</taxon>
        <taxon>Fungi</taxon>
        <taxon>Dikarya</taxon>
        <taxon>Basidiomycota</taxon>
        <taxon>Agaricomycotina</taxon>
        <taxon>Agaricomycetes</taxon>
        <taxon>Agaricomycetidae</taxon>
        <taxon>Agaricales</taxon>
        <taxon>Agaricineae</taxon>
        <taxon>Strophariaceae</taxon>
        <taxon>Hypholoma</taxon>
    </lineage>
</organism>
<name>A0A0D2NMZ6_HYPSF</name>
<dbReference type="OrthoDB" id="3058706at2759"/>
<sequence length="440" mass="51155">MSTTPGRAPVLRLNHDLLYYILKMNADMFSDNNALKITRMASYVCRDWRNFMLSTSSLWAKLIDLESLDGAADAWRNELMRRSGTALLWIMGRGLSTWGDTSGIISFFFTVISENWHRIQKLVAGIEAWYGHSQPWKWTPLYLPAPNLQTFNLSFCNSLNGRFEEDYAIGPLFANNAPSLREFRSSDYRFELNAAWLHQLHLIEIDVTLTLDELLTTLTVASNLKHLLLDRAYFEDVSPTLPTVSMPNLCSLTLFGYLEREAILFDYLELPPGCTLKLHFRTEVVDYSEIEDIYCPNMQRISRLARNVFRTHVPQKLLLECYSHEVALQDKTREEEPCFDFQIYFKYTLGQESLSDAHAIFLGEFSLPELSEVTEIHLQNSGYHLEFTTLVAFLENLPSIKVIRASKYEIYCLEQEFRKQNNFPLLQFFEEPWSEDSLYI</sequence>
<reference evidence="2" key="1">
    <citation type="submission" date="2014-04" db="EMBL/GenBank/DDBJ databases">
        <title>Evolutionary Origins and Diversification of the Mycorrhizal Mutualists.</title>
        <authorList>
            <consortium name="DOE Joint Genome Institute"/>
            <consortium name="Mycorrhizal Genomics Consortium"/>
            <person name="Kohler A."/>
            <person name="Kuo A."/>
            <person name="Nagy L.G."/>
            <person name="Floudas D."/>
            <person name="Copeland A."/>
            <person name="Barry K.W."/>
            <person name="Cichocki N."/>
            <person name="Veneault-Fourrey C."/>
            <person name="LaButti K."/>
            <person name="Lindquist E.A."/>
            <person name="Lipzen A."/>
            <person name="Lundell T."/>
            <person name="Morin E."/>
            <person name="Murat C."/>
            <person name="Riley R."/>
            <person name="Ohm R."/>
            <person name="Sun H."/>
            <person name="Tunlid A."/>
            <person name="Henrissat B."/>
            <person name="Grigoriev I.V."/>
            <person name="Hibbett D.S."/>
            <person name="Martin F."/>
        </authorList>
    </citation>
    <scope>NUCLEOTIDE SEQUENCE [LARGE SCALE GENOMIC DNA]</scope>
    <source>
        <strain evidence="2">FD-334 SS-4</strain>
    </source>
</reference>
<dbReference type="EMBL" id="KN817593">
    <property type="protein sequence ID" value="KJA18131.1"/>
    <property type="molecule type" value="Genomic_DNA"/>
</dbReference>
<evidence type="ECO:0000313" key="2">
    <source>
        <dbReference type="Proteomes" id="UP000054270"/>
    </source>
</evidence>
<evidence type="ECO:0008006" key="3">
    <source>
        <dbReference type="Google" id="ProtNLM"/>
    </source>
</evidence>
<evidence type="ECO:0000313" key="1">
    <source>
        <dbReference type="EMBL" id="KJA18131.1"/>
    </source>
</evidence>
<dbReference type="InterPro" id="IPR032675">
    <property type="entry name" value="LRR_dom_sf"/>
</dbReference>